<keyword evidence="5" id="KW-1185">Reference proteome</keyword>
<evidence type="ECO:0000256" key="1">
    <source>
        <dbReference type="ARBA" id="ARBA00022679"/>
    </source>
</evidence>
<dbReference type="PANTHER" id="PTHR10545:SF29">
    <property type="entry name" value="GH14572P-RELATED"/>
    <property type="match status" value="1"/>
</dbReference>
<gene>
    <name evidence="4" type="ORF">SAMN05192556_101220</name>
</gene>
<dbReference type="Gene3D" id="3.40.630.30">
    <property type="match status" value="1"/>
</dbReference>
<dbReference type="PROSITE" id="PS51186">
    <property type="entry name" value="GNAT"/>
    <property type="match status" value="1"/>
</dbReference>
<dbReference type="InterPro" id="IPR051016">
    <property type="entry name" value="Diverse_Substrate_AcTransf"/>
</dbReference>
<dbReference type="Pfam" id="PF00583">
    <property type="entry name" value="Acetyltransf_1"/>
    <property type="match status" value="1"/>
</dbReference>
<dbReference type="PANTHER" id="PTHR10545">
    <property type="entry name" value="DIAMINE N-ACETYLTRANSFERASE"/>
    <property type="match status" value="1"/>
</dbReference>
<sequence length="150" mass="16963">MVVKLERAEPHHLDAVLELVRAFHAEEGVTLEEERRSEAVNTLLNARHYGYIFLIYAEEGLIGYLVVCFGYSIEFAGRDAFIDELYVIPEARGRGAGRAALTELSQTMQENGVVALHLEVERSNDRARCLYREIGFTPRDNYGLMSLSLV</sequence>
<dbReference type="Proteomes" id="UP000184248">
    <property type="component" value="Unassembled WGS sequence"/>
</dbReference>
<name>A0A1M6MZ60_9GAMM</name>
<proteinExistence type="predicted"/>
<organism evidence="4 5">
    <name type="scientific">Halomonas caseinilytica</name>
    <dbReference type="NCBI Taxonomy" id="438744"/>
    <lineage>
        <taxon>Bacteria</taxon>
        <taxon>Pseudomonadati</taxon>
        <taxon>Pseudomonadota</taxon>
        <taxon>Gammaproteobacteria</taxon>
        <taxon>Oceanospirillales</taxon>
        <taxon>Halomonadaceae</taxon>
        <taxon>Halomonas</taxon>
    </lineage>
</organism>
<dbReference type="InterPro" id="IPR000182">
    <property type="entry name" value="GNAT_dom"/>
</dbReference>
<reference evidence="5" key="1">
    <citation type="submission" date="2016-11" db="EMBL/GenBank/DDBJ databases">
        <authorList>
            <person name="Varghese N."/>
            <person name="Submissions S."/>
        </authorList>
    </citation>
    <scope>NUCLEOTIDE SEQUENCE [LARGE SCALE GENOMIC DNA]</scope>
    <source>
        <strain evidence="5">ALO Sharm</strain>
    </source>
</reference>
<protein>
    <submittedName>
        <fullName evidence="4">Acetyltransferase (GNAT) family protein</fullName>
    </submittedName>
</protein>
<dbReference type="SUPFAM" id="SSF55729">
    <property type="entry name" value="Acyl-CoA N-acyltransferases (Nat)"/>
    <property type="match status" value="1"/>
</dbReference>
<evidence type="ECO:0000256" key="2">
    <source>
        <dbReference type="ARBA" id="ARBA00023315"/>
    </source>
</evidence>
<evidence type="ECO:0000313" key="5">
    <source>
        <dbReference type="Proteomes" id="UP000184248"/>
    </source>
</evidence>
<accession>A0A1M6MZ60</accession>
<keyword evidence="1 4" id="KW-0808">Transferase</keyword>
<dbReference type="RefSeq" id="WP_064698075.1">
    <property type="nucleotide sequence ID" value="NZ_BDEO01000001.1"/>
</dbReference>
<dbReference type="OrthoDB" id="193056at2"/>
<evidence type="ECO:0000313" key="4">
    <source>
        <dbReference type="EMBL" id="SHJ88706.1"/>
    </source>
</evidence>
<dbReference type="GO" id="GO:0008080">
    <property type="term" value="F:N-acetyltransferase activity"/>
    <property type="evidence" value="ECO:0007669"/>
    <property type="project" value="UniProtKB-ARBA"/>
</dbReference>
<dbReference type="InterPro" id="IPR016181">
    <property type="entry name" value="Acyl_CoA_acyltransferase"/>
</dbReference>
<evidence type="ECO:0000259" key="3">
    <source>
        <dbReference type="PROSITE" id="PS51186"/>
    </source>
</evidence>
<keyword evidence="2" id="KW-0012">Acyltransferase</keyword>
<dbReference type="EMBL" id="FRAL01000001">
    <property type="protein sequence ID" value="SHJ88706.1"/>
    <property type="molecule type" value="Genomic_DNA"/>
</dbReference>
<dbReference type="AlphaFoldDB" id="A0A1M6MZ60"/>
<feature type="domain" description="N-acetyltransferase" evidence="3">
    <location>
        <begin position="3"/>
        <end position="150"/>
    </location>
</feature>